<reference evidence="6 7" key="1">
    <citation type="submission" date="2015-06" db="EMBL/GenBank/DDBJ databases">
        <title>Improved classification and identification of acetic acid bacteria using matrix-assisted laser desorption/ionization time-of-flight mass spectrometry; Gluconobacter nephelii and Gluconobacter uchimurae are later heterotypic synonyms of Gluconobacter japonicus and Gluconobacter oxydans, respectively.</title>
        <authorList>
            <person name="Li L."/>
            <person name="Cleenwerck I."/>
            <person name="De Vuyst L."/>
            <person name="Vandamme P."/>
        </authorList>
    </citation>
    <scope>NUCLEOTIDE SEQUENCE [LARGE SCALE GENOMIC DNA]</scope>
    <source>
        <strain evidence="6 7">LMG 1552</strain>
    </source>
</reference>
<dbReference type="FunFam" id="3.40.605.10:FF:000007">
    <property type="entry name" value="NAD/NADP-dependent betaine aldehyde dehydrogenase"/>
    <property type="match status" value="1"/>
</dbReference>
<dbReference type="Proteomes" id="UP000075526">
    <property type="component" value="Unassembled WGS sequence"/>
</dbReference>
<dbReference type="PATRIC" id="fig|178901.13.peg.2235"/>
<dbReference type="InterPro" id="IPR016161">
    <property type="entry name" value="Ald_DH/histidinol_DH"/>
</dbReference>
<dbReference type="PROSITE" id="PS00687">
    <property type="entry name" value="ALDEHYDE_DEHYDR_GLU"/>
    <property type="match status" value="1"/>
</dbReference>
<dbReference type="NCBIfam" id="NF007497">
    <property type="entry name" value="PRK10090.1"/>
    <property type="match status" value="1"/>
</dbReference>
<organism evidence="6 7">
    <name type="scientific">Acetobacter malorum</name>
    <dbReference type="NCBI Taxonomy" id="178901"/>
    <lineage>
        <taxon>Bacteria</taxon>
        <taxon>Pseudomonadati</taxon>
        <taxon>Pseudomonadota</taxon>
        <taxon>Alphaproteobacteria</taxon>
        <taxon>Acetobacterales</taxon>
        <taxon>Acetobacteraceae</taxon>
        <taxon>Acetobacter</taxon>
    </lineage>
</organism>
<dbReference type="InterPro" id="IPR029510">
    <property type="entry name" value="Ald_DH_CS_GLU"/>
</dbReference>
<dbReference type="Pfam" id="PF00171">
    <property type="entry name" value="Aldedh"/>
    <property type="match status" value="1"/>
</dbReference>
<feature type="domain" description="Aldehyde dehydrogenase" evidence="5">
    <location>
        <begin position="18"/>
        <end position="482"/>
    </location>
</feature>
<dbReference type="InterPro" id="IPR016162">
    <property type="entry name" value="Ald_DH_N"/>
</dbReference>
<gene>
    <name evidence="6" type="ORF">AD933_08520</name>
</gene>
<proteinExistence type="inferred from homology"/>
<comment type="similarity">
    <text evidence="1 4">Belongs to the aldehyde dehydrogenase family.</text>
</comment>
<dbReference type="InterPro" id="IPR015590">
    <property type="entry name" value="Aldehyde_DH_dom"/>
</dbReference>
<dbReference type="AlphaFoldDB" id="A0A149RND8"/>
<evidence type="ECO:0000256" key="2">
    <source>
        <dbReference type="ARBA" id="ARBA00023002"/>
    </source>
</evidence>
<comment type="caution">
    <text evidence="6">The sequence shown here is derived from an EMBL/GenBank/DDBJ whole genome shotgun (WGS) entry which is preliminary data.</text>
</comment>
<evidence type="ECO:0000256" key="1">
    <source>
        <dbReference type="ARBA" id="ARBA00009986"/>
    </source>
</evidence>
<evidence type="ECO:0000256" key="3">
    <source>
        <dbReference type="PROSITE-ProRule" id="PRU10007"/>
    </source>
</evidence>
<dbReference type="GO" id="GO:0009450">
    <property type="term" value="P:gamma-aminobutyric acid catabolic process"/>
    <property type="evidence" value="ECO:0007669"/>
    <property type="project" value="TreeGrafter"/>
</dbReference>
<dbReference type="CDD" id="cd07088">
    <property type="entry name" value="ALDH_LactADH-AldA"/>
    <property type="match status" value="1"/>
</dbReference>
<dbReference type="EMBL" id="LHZF01000164">
    <property type="protein sequence ID" value="KXV15584.1"/>
    <property type="molecule type" value="Genomic_DNA"/>
</dbReference>
<evidence type="ECO:0000259" key="5">
    <source>
        <dbReference type="Pfam" id="PF00171"/>
    </source>
</evidence>
<dbReference type="InterPro" id="IPR016163">
    <property type="entry name" value="Ald_DH_C"/>
</dbReference>
<sequence length="486" mass="51835">MPTSQNTSHYNLFINGAWTKASGGETLDIRNPATGELVAVVANGAEQDVKTAVAAASKAFPAWSRKTAEERADALYAFKALIEKNADLLAHLITSEMGKPLKEAKTEVSFAAGLLRFAAENTRRLEGDIIPGSRPGEKILIEKIPHGVIGGISAWNFPLALFARKVGPALAAGNTIVIKPHELAPLAALEATRLAEEAGVFPAGVLNVVPGDGKGVGTPLVEHPDVRLITMTGSTATGKKIMAAAADTLKEVRLELGGKAPFIVMDDADLDKAATAAVLARFTNGGQVCTSNERTYVHATVYDKFADLVRKKIAALKVGNPLDAATDMGPKVSEQELEKVHAMVEKAVSQGAKLETGGERLKGGVYDKGFFYAPTLLTNVKEGMDIVQNEVFGPVMLLTKVTDFEDALRQANDCSYGLSAYIFTQDLKKIMRISTDLNFGEVYVNREGGEAPQGFHHGYKDSGLGGEDGKYGLEAYVQTKTIYLNA</sequence>
<evidence type="ECO:0000256" key="4">
    <source>
        <dbReference type="RuleBase" id="RU003345"/>
    </source>
</evidence>
<accession>A0A149RND8</accession>
<dbReference type="Gene3D" id="3.40.605.10">
    <property type="entry name" value="Aldehyde Dehydrogenase, Chain A, domain 1"/>
    <property type="match status" value="1"/>
</dbReference>
<evidence type="ECO:0000313" key="7">
    <source>
        <dbReference type="Proteomes" id="UP000075526"/>
    </source>
</evidence>
<evidence type="ECO:0000313" key="6">
    <source>
        <dbReference type="EMBL" id="KXV15584.1"/>
    </source>
</evidence>
<dbReference type="PANTHER" id="PTHR43353">
    <property type="entry name" value="SUCCINATE-SEMIALDEHYDE DEHYDROGENASE, MITOCHONDRIAL"/>
    <property type="match status" value="1"/>
</dbReference>
<feature type="active site" evidence="3">
    <location>
        <position position="255"/>
    </location>
</feature>
<protein>
    <submittedName>
        <fullName evidence="6">Aldehyde dehydrogenase</fullName>
    </submittedName>
</protein>
<name>A0A149RND8_9PROT</name>
<dbReference type="FunFam" id="3.40.309.10:FF:000009">
    <property type="entry name" value="Aldehyde dehydrogenase A"/>
    <property type="match status" value="1"/>
</dbReference>
<dbReference type="SUPFAM" id="SSF53720">
    <property type="entry name" value="ALDH-like"/>
    <property type="match status" value="1"/>
</dbReference>
<dbReference type="RefSeq" id="WP_061508279.1">
    <property type="nucleotide sequence ID" value="NZ_JBDNRO010000008.1"/>
</dbReference>
<dbReference type="GO" id="GO:0004777">
    <property type="term" value="F:succinate-semialdehyde dehydrogenase (NAD+) activity"/>
    <property type="evidence" value="ECO:0007669"/>
    <property type="project" value="TreeGrafter"/>
</dbReference>
<dbReference type="InterPro" id="IPR050740">
    <property type="entry name" value="Aldehyde_DH_Superfamily"/>
</dbReference>
<dbReference type="PANTHER" id="PTHR43353:SF5">
    <property type="entry name" value="SUCCINATE-SEMIALDEHYDE DEHYDROGENASE, MITOCHONDRIAL"/>
    <property type="match status" value="1"/>
</dbReference>
<keyword evidence="2 4" id="KW-0560">Oxidoreductase</keyword>
<dbReference type="Gene3D" id="3.40.309.10">
    <property type="entry name" value="Aldehyde Dehydrogenase, Chain A, domain 2"/>
    <property type="match status" value="1"/>
</dbReference>